<dbReference type="RefSeq" id="WP_270679799.1">
    <property type="nucleotide sequence ID" value="NZ_JAQFWP010000048.1"/>
</dbReference>
<keyword evidence="4" id="KW-1185">Reference proteome</keyword>
<evidence type="ECO:0000313" key="3">
    <source>
        <dbReference type="EMBL" id="MDA2807169.1"/>
    </source>
</evidence>
<keyword evidence="1" id="KW-0812">Transmembrane</keyword>
<protein>
    <submittedName>
        <fullName evidence="3">Pilus assembly protein TadG-related protein</fullName>
    </submittedName>
</protein>
<feature type="domain" description="Putative Flp pilus-assembly TadG-like N-terminal" evidence="2">
    <location>
        <begin position="10"/>
        <end position="57"/>
    </location>
</feature>
<sequence>MSGRSRSDAGQVTAFVTTTALTLVFVFALVWEGGSALAERSRALSLAQEAARAGAQQIDLAAYRADEEILLDPGAAERAARNFLDQAGAAGTVSAGEDAVTVTAQLDYDFTLLPLGSRTLAASASAAPHTGP</sequence>
<evidence type="ECO:0000313" key="4">
    <source>
        <dbReference type="Proteomes" id="UP001165685"/>
    </source>
</evidence>
<evidence type="ECO:0000259" key="2">
    <source>
        <dbReference type="Pfam" id="PF13400"/>
    </source>
</evidence>
<dbReference type="InterPro" id="IPR028087">
    <property type="entry name" value="Tad_N"/>
</dbReference>
<dbReference type="Pfam" id="PF13400">
    <property type="entry name" value="Tad"/>
    <property type="match status" value="1"/>
</dbReference>
<name>A0ABT4TSC9_9ACTN</name>
<keyword evidence="1" id="KW-0472">Membrane</keyword>
<dbReference type="Proteomes" id="UP001165685">
    <property type="component" value="Unassembled WGS sequence"/>
</dbReference>
<organism evidence="3 4">
    <name type="scientific">Nocardiopsis suaedae</name>
    <dbReference type="NCBI Taxonomy" id="3018444"/>
    <lineage>
        <taxon>Bacteria</taxon>
        <taxon>Bacillati</taxon>
        <taxon>Actinomycetota</taxon>
        <taxon>Actinomycetes</taxon>
        <taxon>Streptosporangiales</taxon>
        <taxon>Nocardiopsidaceae</taxon>
        <taxon>Nocardiopsis</taxon>
    </lineage>
</organism>
<feature type="transmembrane region" description="Helical" evidence="1">
    <location>
        <begin position="12"/>
        <end position="31"/>
    </location>
</feature>
<comment type="caution">
    <text evidence="3">The sequence shown here is derived from an EMBL/GenBank/DDBJ whole genome shotgun (WGS) entry which is preliminary data.</text>
</comment>
<accession>A0ABT4TSC9</accession>
<keyword evidence="1" id="KW-1133">Transmembrane helix</keyword>
<dbReference type="EMBL" id="JAQFWP010000048">
    <property type="protein sequence ID" value="MDA2807169.1"/>
    <property type="molecule type" value="Genomic_DNA"/>
</dbReference>
<proteinExistence type="predicted"/>
<gene>
    <name evidence="3" type="ORF">O4U47_21870</name>
</gene>
<evidence type="ECO:0000256" key="1">
    <source>
        <dbReference type="SAM" id="Phobius"/>
    </source>
</evidence>
<reference evidence="3" key="1">
    <citation type="submission" date="2023-01" db="EMBL/GenBank/DDBJ databases">
        <title>Draft genome sequence of Nocardiopsis sp. LSu2-4 isolated from halophytes.</title>
        <authorList>
            <person name="Duangmal K."/>
            <person name="Chantavorakit T."/>
        </authorList>
    </citation>
    <scope>NUCLEOTIDE SEQUENCE</scope>
    <source>
        <strain evidence="3">LSu2-4</strain>
    </source>
</reference>